<feature type="transmembrane region" description="Helical" evidence="2">
    <location>
        <begin position="35"/>
        <end position="54"/>
    </location>
</feature>
<feature type="region of interest" description="Disordered" evidence="1">
    <location>
        <begin position="310"/>
        <end position="399"/>
    </location>
</feature>
<dbReference type="PANTHER" id="PTHR38794">
    <property type="entry name" value="INTEGRAL MEMBRANE PROTEIN"/>
    <property type="match status" value="1"/>
</dbReference>
<feature type="transmembrane region" description="Helical" evidence="2">
    <location>
        <begin position="193"/>
        <end position="217"/>
    </location>
</feature>
<dbReference type="OrthoDB" id="3918601at2759"/>
<feature type="compositionally biased region" description="Polar residues" evidence="1">
    <location>
        <begin position="354"/>
        <end position="365"/>
    </location>
</feature>
<feature type="domain" description="Rhodopsin" evidence="3">
    <location>
        <begin position="51"/>
        <end position="292"/>
    </location>
</feature>
<feature type="transmembrane region" description="Helical" evidence="2">
    <location>
        <begin position="153"/>
        <end position="173"/>
    </location>
</feature>
<dbReference type="Proteomes" id="UP000800093">
    <property type="component" value="Unassembled WGS sequence"/>
</dbReference>
<accession>A0A9P4KI23</accession>
<dbReference type="InterPro" id="IPR049326">
    <property type="entry name" value="Rhodopsin_dom_fungi"/>
</dbReference>
<comment type="caution">
    <text evidence="4">The sequence shown here is derived from an EMBL/GenBank/DDBJ whole genome shotgun (WGS) entry which is preliminary data.</text>
</comment>
<feature type="transmembrane region" description="Helical" evidence="2">
    <location>
        <begin position="229"/>
        <end position="252"/>
    </location>
</feature>
<dbReference type="AlphaFoldDB" id="A0A9P4KI23"/>
<feature type="compositionally biased region" description="Low complexity" evidence="1">
    <location>
        <begin position="310"/>
        <end position="322"/>
    </location>
</feature>
<keyword evidence="2" id="KW-1133">Transmembrane helix</keyword>
<gene>
    <name evidence="4" type="ORF">CC78DRAFT_540516</name>
</gene>
<keyword evidence="2" id="KW-0812">Transmembrane</keyword>
<feature type="transmembrane region" description="Helical" evidence="2">
    <location>
        <begin position="66"/>
        <end position="85"/>
    </location>
</feature>
<organism evidence="4 5">
    <name type="scientific">Lojkania enalia</name>
    <dbReference type="NCBI Taxonomy" id="147567"/>
    <lineage>
        <taxon>Eukaryota</taxon>
        <taxon>Fungi</taxon>
        <taxon>Dikarya</taxon>
        <taxon>Ascomycota</taxon>
        <taxon>Pezizomycotina</taxon>
        <taxon>Dothideomycetes</taxon>
        <taxon>Pleosporomycetidae</taxon>
        <taxon>Pleosporales</taxon>
        <taxon>Pleosporales incertae sedis</taxon>
        <taxon>Lojkania</taxon>
    </lineage>
</organism>
<evidence type="ECO:0000256" key="1">
    <source>
        <dbReference type="SAM" id="MobiDB-lite"/>
    </source>
</evidence>
<feature type="transmembrane region" description="Helical" evidence="2">
    <location>
        <begin position="122"/>
        <end position="141"/>
    </location>
</feature>
<proteinExistence type="predicted"/>
<name>A0A9P4KI23_9PLEO</name>
<protein>
    <recommendedName>
        <fullName evidence="3">Rhodopsin domain-containing protein</fullName>
    </recommendedName>
</protein>
<keyword evidence="5" id="KW-1185">Reference proteome</keyword>
<keyword evidence="2" id="KW-0472">Membrane</keyword>
<dbReference type="PANTHER" id="PTHR38794:SF1">
    <property type="entry name" value="INTEGRAL MEMBRANE PROTEIN"/>
    <property type="match status" value="1"/>
</dbReference>
<evidence type="ECO:0000256" key="2">
    <source>
        <dbReference type="SAM" id="Phobius"/>
    </source>
</evidence>
<dbReference type="EMBL" id="ML986585">
    <property type="protein sequence ID" value="KAF2268656.1"/>
    <property type="molecule type" value="Genomic_DNA"/>
</dbReference>
<dbReference type="Pfam" id="PF20684">
    <property type="entry name" value="Fung_rhodopsin"/>
    <property type="match status" value="1"/>
</dbReference>
<sequence length="429" mass="47264">MAHSVVQGRDAMRETPVFVARQPGSADNLGPFLNVITWILLITSALAVLTRLVTKRALRRRIDVDDGFAVAALVTSIGSGVSVSVQTANGLGRSIALLTQNQFVAYEKVANWTTQSEYANKLLYIATLAFAKLSIISLLMILTASELHRRMGIALTTFIAAWGVVSEFVAAFQCGKNRPWHSFGPDSNCHDTPAFWLGMSIINMLTDLALILFPIHIIVTLQMSTGKKFAILTFFGARILDIIATGIQIAYVSSFSSLDPTLDLWKWTLTTQVVECITILTSCVPYLRPLLESIPSGLYGADHIRRRTICSSSPSRSKSNASYKLSSIMSTTEEKRNRKSQCENGMKRFRPMFSAQSTTHSNSASGLPGGPRRPDGEIDVEISASGPREEKRWDTDSTGSQAKIVKTTVVVVMKHRFQLTFQRRLKLGQ</sequence>
<evidence type="ECO:0000313" key="5">
    <source>
        <dbReference type="Proteomes" id="UP000800093"/>
    </source>
</evidence>
<evidence type="ECO:0000313" key="4">
    <source>
        <dbReference type="EMBL" id="KAF2268656.1"/>
    </source>
</evidence>
<reference evidence="5" key="1">
    <citation type="journal article" date="2020" name="Stud. Mycol.">
        <title>101 Dothideomycetes genomes: A test case for predicting lifestyles and emergence of pathogens.</title>
        <authorList>
            <person name="Haridas S."/>
            <person name="Albert R."/>
            <person name="Binder M."/>
            <person name="Bloem J."/>
            <person name="LaButti K."/>
            <person name="Salamov A."/>
            <person name="Andreopoulos B."/>
            <person name="Baker S."/>
            <person name="Barry K."/>
            <person name="Bills G."/>
            <person name="Bluhm B."/>
            <person name="Cannon C."/>
            <person name="Castanera R."/>
            <person name="Culley D."/>
            <person name="Daum C."/>
            <person name="Ezra D."/>
            <person name="Gonzalez J."/>
            <person name="Henrissat B."/>
            <person name="Kuo A."/>
            <person name="Liang C."/>
            <person name="Lipzen A."/>
            <person name="Lutzoni F."/>
            <person name="Magnuson J."/>
            <person name="Mondo S."/>
            <person name="Nolan M."/>
            <person name="Ohm R."/>
            <person name="Pangilinan J."/>
            <person name="Park H.-J."/>
            <person name="Ramirez L."/>
            <person name="Alfaro M."/>
            <person name="Sun H."/>
            <person name="Tritt A."/>
            <person name="Yoshinaga Y."/>
            <person name="Zwiers L.-H."/>
            <person name="Turgeon B."/>
            <person name="Goodwin S."/>
            <person name="Spatafora J."/>
            <person name="Crous P."/>
            <person name="Grigoriev I."/>
        </authorList>
    </citation>
    <scope>NUCLEOTIDE SEQUENCE [LARGE SCALE GENOMIC DNA]</scope>
    <source>
        <strain evidence="5">CBS 304.66</strain>
    </source>
</reference>
<evidence type="ECO:0000259" key="3">
    <source>
        <dbReference type="Pfam" id="PF20684"/>
    </source>
</evidence>